<dbReference type="RefSeq" id="WP_344795049.1">
    <property type="nucleotide sequence ID" value="NZ_BAABAU010000001.1"/>
</dbReference>
<organism evidence="1 2">
    <name type="scientific">Frondihabitans peucedani</name>
    <dbReference type="NCBI Taxonomy" id="598626"/>
    <lineage>
        <taxon>Bacteria</taxon>
        <taxon>Bacillati</taxon>
        <taxon>Actinomycetota</taxon>
        <taxon>Actinomycetes</taxon>
        <taxon>Micrococcales</taxon>
        <taxon>Microbacteriaceae</taxon>
        <taxon>Frondihabitans</taxon>
    </lineage>
</organism>
<evidence type="ECO:0000313" key="1">
    <source>
        <dbReference type="EMBL" id="GAA4266111.1"/>
    </source>
</evidence>
<name>A0ABP8E1T6_9MICO</name>
<evidence type="ECO:0000313" key="2">
    <source>
        <dbReference type="Proteomes" id="UP001501594"/>
    </source>
</evidence>
<dbReference type="InterPro" id="IPR023198">
    <property type="entry name" value="PGP-like_dom2"/>
</dbReference>
<dbReference type="Gene3D" id="3.40.50.1000">
    <property type="entry name" value="HAD superfamily/HAD-like"/>
    <property type="match status" value="1"/>
</dbReference>
<dbReference type="Gene3D" id="1.10.150.240">
    <property type="entry name" value="Putative phosphatase, domain 2"/>
    <property type="match status" value="1"/>
</dbReference>
<dbReference type="PANTHER" id="PTHR43434:SF20">
    <property type="entry name" value="5'-NUCLEOTIDASE"/>
    <property type="match status" value="1"/>
</dbReference>
<dbReference type="Pfam" id="PF13419">
    <property type="entry name" value="HAD_2"/>
    <property type="match status" value="1"/>
</dbReference>
<dbReference type="SUPFAM" id="SSF56784">
    <property type="entry name" value="HAD-like"/>
    <property type="match status" value="1"/>
</dbReference>
<keyword evidence="2" id="KW-1185">Reference proteome</keyword>
<dbReference type="InterPro" id="IPR036412">
    <property type="entry name" value="HAD-like_sf"/>
</dbReference>
<gene>
    <name evidence="1" type="ORF">GCM10022256_17230</name>
</gene>
<comment type="caution">
    <text evidence="1">The sequence shown here is derived from an EMBL/GenBank/DDBJ whole genome shotgun (WGS) entry which is preliminary data.</text>
</comment>
<dbReference type="EMBL" id="BAABAU010000001">
    <property type="protein sequence ID" value="GAA4266111.1"/>
    <property type="molecule type" value="Genomic_DNA"/>
</dbReference>
<proteinExistence type="predicted"/>
<accession>A0ABP8E1T6</accession>
<dbReference type="InterPro" id="IPR041492">
    <property type="entry name" value="HAD_2"/>
</dbReference>
<dbReference type="Proteomes" id="UP001501594">
    <property type="component" value="Unassembled WGS sequence"/>
</dbReference>
<dbReference type="PANTHER" id="PTHR43434">
    <property type="entry name" value="PHOSPHOGLYCOLATE PHOSPHATASE"/>
    <property type="match status" value="1"/>
</dbReference>
<protein>
    <submittedName>
        <fullName evidence="1">HAD-IA family hydrolase</fullName>
    </submittedName>
</protein>
<dbReference type="GO" id="GO:0016787">
    <property type="term" value="F:hydrolase activity"/>
    <property type="evidence" value="ECO:0007669"/>
    <property type="project" value="UniProtKB-KW"/>
</dbReference>
<dbReference type="InterPro" id="IPR023214">
    <property type="entry name" value="HAD_sf"/>
</dbReference>
<sequence length="235" mass="24607">MNASYPYSVVLFDLDGTIADSAPGITSTLASTLAQLGYAVPSPAQLLEWVGPPLPASFTEKVGLTGDALAEAMRVYRKQYLAVGALDSTVFPGMADVLRRVHEAGIPSSLATSKPERPATLMLDHNHLTQYLDLITGASDDEVRSAKADVVEEALLRLRALGVDLSRPVLIGDRHHDIEGAAAHGVPTIFVEWGYGSTSEQAGAVAVAADTDELLELLGLGAADSEGLASEARSA</sequence>
<reference evidence="2" key="1">
    <citation type="journal article" date="2019" name="Int. J. Syst. Evol. Microbiol.">
        <title>The Global Catalogue of Microorganisms (GCM) 10K type strain sequencing project: providing services to taxonomists for standard genome sequencing and annotation.</title>
        <authorList>
            <consortium name="The Broad Institute Genomics Platform"/>
            <consortium name="The Broad Institute Genome Sequencing Center for Infectious Disease"/>
            <person name="Wu L."/>
            <person name="Ma J."/>
        </authorList>
    </citation>
    <scope>NUCLEOTIDE SEQUENCE [LARGE SCALE GENOMIC DNA]</scope>
    <source>
        <strain evidence="2">JCM 17442</strain>
    </source>
</reference>
<keyword evidence="1" id="KW-0378">Hydrolase</keyword>
<dbReference type="InterPro" id="IPR050155">
    <property type="entry name" value="HAD-like_hydrolase_sf"/>
</dbReference>